<evidence type="ECO:0000313" key="2">
    <source>
        <dbReference type="Proteomes" id="UP001589608"/>
    </source>
</evidence>
<evidence type="ECO:0000313" key="1">
    <source>
        <dbReference type="EMBL" id="MFB9449288.1"/>
    </source>
</evidence>
<dbReference type="Proteomes" id="UP001589608">
    <property type="component" value="Unassembled WGS sequence"/>
</dbReference>
<name>A0ABV5MKA0_9ACTN</name>
<proteinExistence type="predicted"/>
<organism evidence="1 2">
    <name type="scientific">Dactylosporangium vinaceum</name>
    <dbReference type="NCBI Taxonomy" id="53362"/>
    <lineage>
        <taxon>Bacteria</taxon>
        <taxon>Bacillati</taxon>
        <taxon>Actinomycetota</taxon>
        <taxon>Actinomycetes</taxon>
        <taxon>Micromonosporales</taxon>
        <taxon>Micromonosporaceae</taxon>
        <taxon>Dactylosporangium</taxon>
    </lineage>
</organism>
<sequence>MIRLVEFAAVADLVEQVTTVRVVSTCRCGCASVGLRSDGPPVPATVVARLSATGRDDYFAIAASGDDVRVVLHILGGFVEELEMFAGEGVQVAAPHVDSVTRLWIG</sequence>
<accession>A0ABV5MKA0</accession>
<dbReference type="EMBL" id="JBHMCA010000065">
    <property type="protein sequence ID" value="MFB9449288.1"/>
    <property type="molecule type" value="Genomic_DNA"/>
</dbReference>
<keyword evidence="2" id="KW-1185">Reference proteome</keyword>
<protein>
    <submittedName>
        <fullName evidence="1">Uncharacterized protein</fullName>
    </submittedName>
</protein>
<reference evidence="1 2" key="1">
    <citation type="submission" date="2024-09" db="EMBL/GenBank/DDBJ databases">
        <authorList>
            <person name="Sun Q."/>
            <person name="Mori K."/>
        </authorList>
    </citation>
    <scope>NUCLEOTIDE SEQUENCE [LARGE SCALE GENOMIC DNA]</scope>
    <source>
        <strain evidence="1 2">JCM 3307</strain>
    </source>
</reference>
<gene>
    <name evidence="1" type="ORF">ACFFTR_39950</name>
</gene>
<comment type="caution">
    <text evidence="1">The sequence shown here is derived from an EMBL/GenBank/DDBJ whole genome shotgun (WGS) entry which is preliminary data.</text>
</comment>
<dbReference type="RefSeq" id="WP_223103451.1">
    <property type="nucleotide sequence ID" value="NZ_CP061913.1"/>
</dbReference>